<dbReference type="OrthoDB" id="8928056at2"/>
<dbReference type="InterPro" id="IPR000847">
    <property type="entry name" value="LysR_HTH_N"/>
</dbReference>
<dbReference type="InterPro" id="IPR036388">
    <property type="entry name" value="WH-like_DNA-bd_sf"/>
</dbReference>
<evidence type="ECO:0000256" key="3">
    <source>
        <dbReference type="ARBA" id="ARBA00023125"/>
    </source>
</evidence>
<evidence type="ECO:0000313" key="6">
    <source>
        <dbReference type="EMBL" id="THF63968.1"/>
    </source>
</evidence>
<evidence type="ECO:0000256" key="2">
    <source>
        <dbReference type="ARBA" id="ARBA00023015"/>
    </source>
</evidence>
<dbReference type="InterPro" id="IPR005119">
    <property type="entry name" value="LysR_subst-bd"/>
</dbReference>
<dbReference type="RefSeq" id="WP_136349126.1">
    <property type="nucleotide sequence ID" value="NZ_SSOC01000005.1"/>
</dbReference>
<dbReference type="GO" id="GO:0003700">
    <property type="term" value="F:DNA-binding transcription factor activity"/>
    <property type="evidence" value="ECO:0007669"/>
    <property type="project" value="InterPro"/>
</dbReference>
<dbReference type="SUPFAM" id="SSF46785">
    <property type="entry name" value="Winged helix' DNA-binding domain"/>
    <property type="match status" value="1"/>
</dbReference>
<dbReference type="SUPFAM" id="SSF53850">
    <property type="entry name" value="Periplasmic binding protein-like II"/>
    <property type="match status" value="1"/>
</dbReference>
<dbReference type="GO" id="GO:0006351">
    <property type="term" value="P:DNA-templated transcription"/>
    <property type="evidence" value="ECO:0007669"/>
    <property type="project" value="TreeGrafter"/>
</dbReference>
<dbReference type="Pfam" id="PF03466">
    <property type="entry name" value="LysR_substrate"/>
    <property type="match status" value="1"/>
</dbReference>
<protein>
    <submittedName>
        <fullName evidence="6">LysR family transcriptional regulator</fullName>
    </submittedName>
</protein>
<feature type="domain" description="HTH lysR-type" evidence="5">
    <location>
        <begin position="11"/>
        <end position="66"/>
    </location>
</feature>
<sequence length="313" mass="34544">MNDPERLHALLPDLAIFTRAAERLGFSAAARELGMTPSAVSRRIAHLEGALGVRLFERSTRKLRLSEAGQTLLAHCRSMLENARAALDGATAYRQSPHGRVRMSVPRAFGRRVIHPLVAPFLAAYPEVDVQLLVTDRAVDPFDDAVDLVVRITDAPPEGLAARPLLRVRQVLCATPDYLARRGTPAHPDELAAHDCLFLGEQPADRQWKFRRGEERATVGVRGRYVVNHAEMRLEGMLNHLGIGSLPHFVAAEDIARGQLVPVLEDWELLTAYQGTAYLLYPANRYLAPKCRVFIDWLAAQLGSGHGGPPDLP</sequence>
<evidence type="ECO:0000313" key="7">
    <source>
        <dbReference type="Proteomes" id="UP000308430"/>
    </source>
</evidence>
<dbReference type="PROSITE" id="PS50931">
    <property type="entry name" value="HTH_LYSR"/>
    <property type="match status" value="1"/>
</dbReference>
<keyword evidence="7" id="KW-1185">Reference proteome</keyword>
<organism evidence="6 7">
    <name type="scientific">Pseudothauera nasutitermitis</name>
    <dbReference type="NCBI Taxonomy" id="2565930"/>
    <lineage>
        <taxon>Bacteria</taxon>
        <taxon>Pseudomonadati</taxon>
        <taxon>Pseudomonadota</taxon>
        <taxon>Betaproteobacteria</taxon>
        <taxon>Rhodocyclales</taxon>
        <taxon>Zoogloeaceae</taxon>
        <taxon>Pseudothauera</taxon>
    </lineage>
</organism>
<dbReference type="Gene3D" id="1.10.10.10">
    <property type="entry name" value="Winged helix-like DNA-binding domain superfamily/Winged helix DNA-binding domain"/>
    <property type="match status" value="1"/>
</dbReference>
<evidence type="ECO:0000256" key="4">
    <source>
        <dbReference type="ARBA" id="ARBA00023163"/>
    </source>
</evidence>
<dbReference type="Pfam" id="PF00126">
    <property type="entry name" value="HTH_1"/>
    <property type="match status" value="1"/>
</dbReference>
<dbReference type="EMBL" id="SSOC01000005">
    <property type="protein sequence ID" value="THF63968.1"/>
    <property type="molecule type" value="Genomic_DNA"/>
</dbReference>
<keyword evidence="3" id="KW-0238">DNA-binding</keyword>
<reference evidence="6 7" key="1">
    <citation type="submission" date="2019-04" db="EMBL/GenBank/DDBJ databases">
        <title>Azoarcus nasutitermitis sp. nov. isolated from termite nest.</title>
        <authorList>
            <person name="Lin S.-Y."/>
            <person name="Hameed A."/>
            <person name="Hsu Y.-H."/>
            <person name="Young C.-C."/>
        </authorList>
    </citation>
    <scope>NUCLEOTIDE SEQUENCE [LARGE SCALE GENOMIC DNA]</scope>
    <source>
        <strain evidence="6 7">CC-YHH838</strain>
    </source>
</reference>
<gene>
    <name evidence="6" type="ORF">E6C76_15470</name>
</gene>
<keyword evidence="4" id="KW-0804">Transcription</keyword>
<dbReference type="PANTHER" id="PTHR30537:SF5">
    <property type="entry name" value="HTH-TYPE TRANSCRIPTIONAL ACTIVATOR TTDR-RELATED"/>
    <property type="match status" value="1"/>
</dbReference>
<dbReference type="Proteomes" id="UP000308430">
    <property type="component" value="Unassembled WGS sequence"/>
</dbReference>
<proteinExistence type="inferred from homology"/>
<dbReference type="FunFam" id="1.10.10.10:FF:000001">
    <property type="entry name" value="LysR family transcriptional regulator"/>
    <property type="match status" value="1"/>
</dbReference>
<evidence type="ECO:0000259" key="5">
    <source>
        <dbReference type="PROSITE" id="PS50931"/>
    </source>
</evidence>
<dbReference type="GO" id="GO:0043565">
    <property type="term" value="F:sequence-specific DNA binding"/>
    <property type="evidence" value="ECO:0007669"/>
    <property type="project" value="TreeGrafter"/>
</dbReference>
<accession>A0A4S4AVJ0</accession>
<dbReference type="PANTHER" id="PTHR30537">
    <property type="entry name" value="HTH-TYPE TRANSCRIPTIONAL REGULATOR"/>
    <property type="match status" value="1"/>
</dbReference>
<keyword evidence="2" id="KW-0805">Transcription regulation</keyword>
<comment type="similarity">
    <text evidence="1">Belongs to the LysR transcriptional regulatory family.</text>
</comment>
<dbReference type="CDD" id="cd08422">
    <property type="entry name" value="PBP2_CrgA_like"/>
    <property type="match status" value="1"/>
</dbReference>
<dbReference type="InterPro" id="IPR036390">
    <property type="entry name" value="WH_DNA-bd_sf"/>
</dbReference>
<evidence type="ECO:0000256" key="1">
    <source>
        <dbReference type="ARBA" id="ARBA00009437"/>
    </source>
</evidence>
<dbReference type="Gene3D" id="3.40.190.290">
    <property type="match status" value="1"/>
</dbReference>
<dbReference type="InterPro" id="IPR058163">
    <property type="entry name" value="LysR-type_TF_proteobact-type"/>
</dbReference>
<dbReference type="PRINTS" id="PR00039">
    <property type="entry name" value="HTHLYSR"/>
</dbReference>
<dbReference type="AlphaFoldDB" id="A0A4S4AVJ0"/>
<comment type="caution">
    <text evidence="6">The sequence shown here is derived from an EMBL/GenBank/DDBJ whole genome shotgun (WGS) entry which is preliminary data.</text>
</comment>
<name>A0A4S4AVJ0_9RHOO</name>